<dbReference type="Proteomes" id="UP000653358">
    <property type="component" value="Unassembled WGS sequence"/>
</dbReference>
<sequence>MEIIKLQDRYYCVVNEEFTYDQLESRFIEKSKTRKGSFADGYLKKIFKDMFNYAKDLKKEYLEYYSEEYDNFRNFLYQKELLDYYEIESLEIDDKQTLLRLQIDLNNYNMRTLLEYEDDTFEILNQIMEDIKE</sequence>
<evidence type="ECO:0000313" key="1">
    <source>
        <dbReference type="EMBL" id="MBC3798618.1"/>
    </source>
</evidence>
<gene>
    <name evidence="1" type="ORF">GH807_16495</name>
</gene>
<keyword evidence="2" id="KW-1185">Reference proteome</keyword>
<evidence type="ECO:0000313" key="2">
    <source>
        <dbReference type="Proteomes" id="UP000653358"/>
    </source>
</evidence>
<comment type="caution">
    <text evidence="1">The sequence shown here is derived from an EMBL/GenBank/DDBJ whole genome shotgun (WGS) entry which is preliminary data.</text>
</comment>
<protein>
    <submittedName>
        <fullName evidence="1">Uncharacterized protein</fullName>
    </submittedName>
</protein>
<dbReference type="EMBL" id="WJBB01000041">
    <property type="protein sequence ID" value="MBC3798618.1"/>
    <property type="molecule type" value="Genomic_DNA"/>
</dbReference>
<dbReference type="RefSeq" id="WP_148605901.1">
    <property type="nucleotide sequence ID" value="NZ_RXYB01000027.1"/>
</dbReference>
<reference evidence="1 2" key="1">
    <citation type="journal article" date="2020" name="mSystems">
        <title>Defining Genomic and Predicted Metabolic Features of the Acetobacterium Genus.</title>
        <authorList>
            <person name="Ross D.E."/>
            <person name="Marshall C.W."/>
            <person name="Gulliver D."/>
            <person name="May H.D."/>
            <person name="Norman R.S."/>
        </authorList>
    </citation>
    <scope>NUCLEOTIDE SEQUENCE [LARGE SCALE GENOMIC DNA]</scope>
    <source>
        <strain evidence="1 2">DSM 9173</strain>
    </source>
</reference>
<accession>A0ABR6WQ51</accession>
<name>A0ABR6WQ51_9FIRM</name>
<organism evidence="1 2">
    <name type="scientific">Acetobacterium tundrae</name>
    <dbReference type="NCBI Taxonomy" id="132932"/>
    <lineage>
        <taxon>Bacteria</taxon>
        <taxon>Bacillati</taxon>
        <taxon>Bacillota</taxon>
        <taxon>Clostridia</taxon>
        <taxon>Eubacteriales</taxon>
        <taxon>Eubacteriaceae</taxon>
        <taxon>Acetobacterium</taxon>
    </lineage>
</organism>
<proteinExistence type="predicted"/>